<reference evidence="14" key="1">
    <citation type="submission" date="2020-11" db="EMBL/GenBank/DDBJ databases">
        <authorList>
            <consortium name="DOE Joint Genome Institute"/>
            <person name="Ahrendt S."/>
            <person name="Riley R."/>
            <person name="Andreopoulos W."/>
            <person name="Labutti K."/>
            <person name="Pangilinan J."/>
            <person name="Ruiz-Duenas F.J."/>
            <person name="Barrasa J.M."/>
            <person name="Sanchez-Garcia M."/>
            <person name="Camarero S."/>
            <person name="Miyauchi S."/>
            <person name="Serrano A."/>
            <person name="Linde D."/>
            <person name="Babiker R."/>
            <person name="Drula E."/>
            <person name="Ayuso-Fernandez I."/>
            <person name="Pacheco R."/>
            <person name="Padilla G."/>
            <person name="Ferreira P."/>
            <person name="Barriuso J."/>
            <person name="Kellner H."/>
            <person name="Castanera R."/>
            <person name="Alfaro M."/>
            <person name="Ramirez L."/>
            <person name="Pisabarro A.G."/>
            <person name="Kuo A."/>
            <person name="Tritt A."/>
            <person name="Lipzen A."/>
            <person name="He G."/>
            <person name="Yan M."/>
            <person name="Ng V."/>
            <person name="Cullen D."/>
            <person name="Martin F."/>
            <person name="Rosso M.-N."/>
            <person name="Henrissat B."/>
            <person name="Hibbett D."/>
            <person name="Martinez A.T."/>
            <person name="Grigoriev I.V."/>
        </authorList>
    </citation>
    <scope>NUCLEOTIDE SEQUENCE</scope>
    <source>
        <strain evidence="14">CIRM-BRFM 674</strain>
    </source>
</reference>
<evidence type="ECO:0000256" key="3">
    <source>
        <dbReference type="ARBA" id="ARBA00004721"/>
    </source>
</evidence>
<dbReference type="GO" id="GO:0016020">
    <property type="term" value="C:membrane"/>
    <property type="evidence" value="ECO:0007669"/>
    <property type="project" value="UniProtKB-SubCell"/>
</dbReference>
<comment type="cofactor">
    <cofactor evidence="1 13">
        <name>heme</name>
        <dbReference type="ChEBI" id="CHEBI:30413"/>
    </cofactor>
</comment>
<dbReference type="Proteomes" id="UP000807469">
    <property type="component" value="Unassembled WGS sequence"/>
</dbReference>
<feature type="binding site" description="axial binding residue" evidence="13">
    <location>
        <position position="483"/>
    </location>
    <ligand>
        <name>heme</name>
        <dbReference type="ChEBI" id="CHEBI:30413"/>
    </ligand>
    <ligandPart>
        <name>Fe</name>
        <dbReference type="ChEBI" id="CHEBI:18248"/>
    </ligandPart>
</feature>
<keyword evidence="7 13" id="KW-0479">Metal-binding</keyword>
<evidence type="ECO:0000256" key="10">
    <source>
        <dbReference type="ARBA" id="ARBA00023004"/>
    </source>
</evidence>
<dbReference type="AlphaFoldDB" id="A0A9P5Z4U8"/>
<dbReference type="EMBL" id="MU155202">
    <property type="protein sequence ID" value="KAF9479975.1"/>
    <property type="molecule type" value="Genomic_DNA"/>
</dbReference>
<keyword evidence="12" id="KW-0472">Membrane</keyword>
<keyword evidence="11" id="KW-0503">Monooxygenase</keyword>
<organism evidence="14 15">
    <name type="scientific">Pholiota conissans</name>
    <dbReference type="NCBI Taxonomy" id="109636"/>
    <lineage>
        <taxon>Eukaryota</taxon>
        <taxon>Fungi</taxon>
        <taxon>Dikarya</taxon>
        <taxon>Basidiomycota</taxon>
        <taxon>Agaricomycotina</taxon>
        <taxon>Agaricomycetes</taxon>
        <taxon>Agaricomycetidae</taxon>
        <taxon>Agaricales</taxon>
        <taxon>Agaricineae</taxon>
        <taxon>Strophariaceae</taxon>
        <taxon>Pholiota</taxon>
    </lineage>
</organism>
<keyword evidence="6" id="KW-0812">Transmembrane</keyword>
<dbReference type="PRINTS" id="PR00465">
    <property type="entry name" value="EP450IV"/>
</dbReference>
<keyword evidence="8" id="KW-1133">Transmembrane helix</keyword>
<evidence type="ECO:0000313" key="15">
    <source>
        <dbReference type="Proteomes" id="UP000807469"/>
    </source>
</evidence>
<dbReference type="PRINTS" id="PR00385">
    <property type="entry name" value="P450"/>
</dbReference>
<dbReference type="Pfam" id="PF00067">
    <property type="entry name" value="p450"/>
    <property type="match status" value="1"/>
</dbReference>
<dbReference type="Gene3D" id="1.10.630.10">
    <property type="entry name" value="Cytochrome P450"/>
    <property type="match status" value="1"/>
</dbReference>
<comment type="similarity">
    <text evidence="4">Belongs to the cytochrome P450 family.</text>
</comment>
<evidence type="ECO:0000256" key="6">
    <source>
        <dbReference type="ARBA" id="ARBA00022692"/>
    </source>
</evidence>
<evidence type="ECO:0000256" key="2">
    <source>
        <dbReference type="ARBA" id="ARBA00004370"/>
    </source>
</evidence>
<proteinExistence type="inferred from homology"/>
<dbReference type="InterPro" id="IPR001128">
    <property type="entry name" value="Cyt_P450"/>
</dbReference>
<evidence type="ECO:0000256" key="13">
    <source>
        <dbReference type="PIRSR" id="PIRSR602403-1"/>
    </source>
</evidence>
<dbReference type="GO" id="GO:0016705">
    <property type="term" value="F:oxidoreductase activity, acting on paired donors, with incorporation or reduction of molecular oxygen"/>
    <property type="evidence" value="ECO:0007669"/>
    <property type="project" value="InterPro"/>
</dbReference>
<dbReference type="InterPro" id="IPR050121">
    <property type="entry name" value="Cytochrome_P450_monoxygenase"/>
</dbReference>
<evidence type="ECO:0000256" key="8">
    <source>
        <dbReference type="ARBA" id="ARBA00022989"/>
    </source>
</evidence>
<dbReference type="PANTHER" id="PTHR24305">
    <property type="entry name" value="CYTOCHROME P450"/>
    <property type="match status" value="1"/>
</dbReference>
<protein>
    <submittedName>
        <fullName evidence="14">Cytochrome P450</fullName>
    </submittedName>
</protein>
<dbReference type="GO" id="GO:0020037">
    <property type="term" value="F:heme binding"/>
    <property type="evidence" value="ECO:0007669"/>
    <property type="project" value="InterPro"/>
</dbReference>
<evidence type="ECO:0000256" key="7">
    <source>
        <dbReference type="ARBA" id="ARBA00022723"/>
    </source>
</evidence>
<evidence type="ECO:0000256" key="9">
    <source>
        <dbReference type="ARBA" id="ARBA00023002"/>
    </source>
</evidence>
<dbReference type="SUPFAM" id="SSF48264">
    <property type="entry name" value="Cytochrome P450"/>
    <property type="match status" value="1"/>
</dbReference>
<evidence type="ECO:0000256" key="11">
    <source>
        <dbReference type="ARBA" id="ARBA00023033"/>
    </source>
</evidence>
<evidence type="ECO:0000313" key="14">
    <source>
        <dbReference type="EMBL" id="KAF9479975.1"/>
    </source>
</evidence>
<accession>A0A9P5Z4U8</accession>
<keyword evidence="9" id="KW-0560">Oxidoreductase</keyword>
<keyword evidence="10 13" id="KW-0408">Iron</keyword>
<evidence type="ECO:0000256" key="4">
    <source>
        <dbReference type="ARBA" id="ARBA00010617"/>
    </source>
</evidence>
<comment type="pathway">
    <text evidence="3">Secondary metabolite biosynthesis; terpenoid biosynthesis.</text>
</comment>
<dbReference type="CDD" id="cd11069">
    <property type="entry name" value="CYP_FUM15-like"/>
    <property type="match status" value="1"/>
</dbReference>
<evidence type="ECO:0000256" key="12">
    <source>
        <dbReference type="ARBA" id="ARBA00023136"/>
    </source>
</evidence>
<gene>
    <name evidence="14" type="ORF">BDN70DRAFT_806042</name>
</gene>
<comment type="subcellular location">
    <subcellularLocation>
        <location evidence="2">Membrane</location>
    </subcellularLocation>
</comment>
<name>A0A9P5Z4U8_9AGAR</name>
<dbReference type="GO" id="GO:0004497">
    <property type="term" value="F:monooxygenase activity"/>
    <property type="evidence" value="ECO:0007669"/>
    <property type="project" value="UniProtKB-KW"/>
</dbReference>
<dbReference type="PANTHER" id="PTHR24305:SF166">
    <property type="entry name" value="CYTOCHROME P450 12A4, MITOCHONDRIAL-RELATED"/>
    <property type="match status" value="1"/>
</dbReference>
<comment type="caution">
    <text evidence="14">The sequence shown here is derived from an EMBL/GenBank/DDBJ whole genome shotgun (WGS) entry which is preliminary data.</text>
</comment>
<dbReference type="InterPro" id="IPR036396">
    <property type="entry name" value="Cyt_P450_sf"/>
</dbReference>
<dbReference type="GO" id="GO:0005506">
    <property type="term" value="F:iron ion binding"/>
    <property type="evidence" value="ECO:0007669"/>
    <property type="project" value="InterPro"/>
</dbReference>
<sequence>MFTVAFQALAIFAVSWTIWRVLKARRSNNSLNNIPGPPGKSIWTGSFSELFNLDGWAYHQEMTRKYGGAFRVKALLGENQLFIFDPKAMHYIFVKDQNAYEENPYIIAFNKLVFGEGLLSTLGDQHRKQRKMLNPVFSIAHMREMLLIFYDVSYKVCLTAKVKDGPQEVIMTWMTRTALELIGQSGLGYSFDPLTEDGKQHPYSKAAKQLIPSMFKLNMVVAYLLLPLSKIGPAKFRRFMIDITPWKDLHAVRDIIDVLHNTSVEIYESKKKALEDGDEALANQIGRGKDIMSILMRANMTASKEEGLTREELLGQMTALIFAAMDTTSSALARILYLLATNQDVQDKLRKEIAEARENASGELSYDELVSLPYLDSICRETLRLHPPVPIVRRSTAEDTVLPLSTPIIGVDGKEMHEIAIPKDTNISIGIMASNRNPEIWGPDADEWKPDRWMNPLPESVIAAHLPGIYSHLLTFIGGSRACIGFKFSQLEMKVVLMLLIESFRFSPSKEKIFWQMAGITTPVVVGSDNKAPQLPLIIERVSK</sequence>
<keyword evidence="15" id="KW-1185">Reference proteome</keyword>
<dbReference type="OrthoDB" id="1470350at2759"/>
<evidence type="ECO:0000256" key="1">
    <source>
        <dbReference type="ARBA" id="ARBA00001971"/>
    </source>
</evidence>
<dbReference type="InterPro" id="IPR002403">
    <property type="entry name" value="Cyt_P450_E_grp-IV"/>
</dbReference>
<evidence type="ECO:0000256" key="5">
    <source>
        <dbReference type="ARBA" id="ARBA00022617"/>
    </source>
</evidence>
<keyword evidence="5 13" id="KW-0349">Heme</keyword>